<keyword evidence="6" id="KW-1185">Reference proteome</keyword>
<evidence type="ECO:0000256" key="3">
    <source>
        <dbReference type="SAM" id="Phobius"/>
    </source>
</evidence>
<accession>A0A5B7JYP4</accession>
<dbReference type="PANTHER" id="PTHR12202">
    <property type="entry name" value="ESF1 HOMOLOG"/>
    <property type="match status" value="1"/>
</dbReference>
<name>A0A5B7JYP4_PORTR</name>
<proteinExistence type="predicted"/>
<evidence type="ECO:0000313" key="6">
    <source>
        <dbReference type="Proteomes" id="UP000324222"/>
    </source>
</evidence>
<dbReference type="EMBL" id="VSRR010118266">
    <property type="protein sequence ID" value="MPC99416.1"/>
    <property type="molecule type" value="Genomic_DNA"/>
</dbReference>
<dbReference type="GO" id="GO:0006364">
    <property type="term" value="P:rRNA processing"/>
    <property type="evidence" value="ECO:0007669"/>
    <property type="project" value="InterPro"/>
</dbReference>
<evidence type="ECO:0000256" key="1">
    <source>
        <dbReference type="ARBA" id="ARBA00004604"/>
    </source>
</evidence>
<evidence type="ECO:0000256" key="2">
    <source>
        <dbReference type="ARBA" id="ARBA00023242"/>
    </source>
</evidence>
<dbReference type="InterPro" id="IPR039754">
    <property type="entry name" value="Esf1"/>
</dbReference>
<dbReference type="Pfam" id="PF08159">
    <property type="entry name" value="NUC153"/>
    <property type="match status" value="1"/>
</dbReference>
<keyword evidence="2" id="KW-0539">Nucleus</keyword>
<dbReference type="InterPro" id="IPR012580">
    <property type="entry name" value="NUC153"/>
</dbReference>
<gene>
    <name evidence="5" type="primary">esf1</name>
    <name evidence="5" type="ORF">E2C01_094829</name>
</gene>
<keyword evidence="3" id="KW-1133">Transmembrane helix</keyword>
<reference evidence="5 6" key="1">
    <citation type="submission" date="2019-05" db="EMBL/GenBank/DDBJ databases">
        <title>Another draft genome of Portunus trituberculatus and its Hox gene families provides insights of decapod evolution.</title>
        <authorList>
            <person name="Jeong J.-H."/>
            <person name="Song I."/>
            <person name="Kim S."/>
            <person name="Choi T."/>
            <person name="Kim D."/>
            <person name="Ryu S."/>
            <person name="Kim W."/>
        </authorList>
    </citation>
    <scope>NUCLEOTIDE SEQUENCE [LARGE SCALE GENOMIC DNA]</scope>
    <source>
        <tissue evidence="5">Muscle</tissue>
    </source>
</reference>
<dbReference type="AlphaFoldDB" id="A0A5B7JYP4"/>
<organism evidence="5 6">
    <name type="scientific">Portunus trituberculatus</name>
    <name type="common">Swimming crab</name>
    <name type="synonym">Neptunus trituberculatus</name>
    <dbReference type="NCBI Taxonomy" id="210409"/>
    <lineage>
        <taxon>Eukaryota</taxon>
        <taxon>Metazoa</taxon>
        <taxon>Ecdysozoa</taxon>
        <taxon>Arthropoda</taxon>
        <taxon>Crustacea</taxon>
        <taxon>Multicrustacea</taxon>
        <taxon>Malacostraca</taxon>
        <taxon>Eumalacostraca</taxon>
        <taxon>Eucarida</taxon>
        <taxon>Decapoda</taxon>
        <taxon>Pleocyemata</taxon>
        <taxon>Brachyura</taxon>
        <taxon>Eubrachyura</taxon>
        <taxon>Portunoidea</taxon>
        <taxon>Portunidae</taxon>
        <taxon>Portuninae</taxon>
        <taxon>Portunus</taxon>
    </lineage>
</organism>
<evidence type="ECO:0000313" key="5">
    <source>
        <dbReference type="EMBL" id="MPC99416.1"/>
    </source>
</evidence>
<feature type="transmembrane region" description="Helical" evidence="3">
    <location>
        <begin position="49"/>
        <end position="72"/>
    </location>
</feature>
<protein>
    <submittedName>
        <fullName evidence="5">Pre-rRNA-processing protein esf1</fullName>
    </submittedName>
</protein>
<dbReference type="GO" id="GO:0003723">
    <property type="term" value="F:RNA binding"/>
    <property type="evidence" value="ECO:0007669"/>
    <property type="project" value="TreeGrafter"/>
</dbReference>
<dbReference type="PANTHER" id="PTHR12202:SF0">
    <property type="entry name" value="ESF1 HOMOLOG"/>
    <property type="match status" value="1"/>
</dbReference>
<keyword evidence="3" id="KW-0812">Transmembrane</keyword>
<dbReference type="Proteomes" id="UP000324222">
    <property type="component" value="Unassembled WGS sequence"/>
</dbReference>
<comment type="subcellular location">
    <subcellularLocation>
        <location evidence="1">Nucleus</location>
        <location evidence="1">Nucleolus</location>
    </subcellularLocation>
</comment>
<sequence>MSDPRFSKLMTSGDYNIDPSHPQFKRTQAMDSLIGEIQRKRMAESGEMVSILCVCVCVCCVVLCCVVSLLQYCNLFWLLP</sequence>
<dbReference type="GO" id="GO:0005730">
    <property type="term" value="C:nucleolus"/>
    <property type="evidence" value="ECO:0007669"/>
    <property type="project" value="UniProtKB-SubCell"/>
</dbReference>
<evidence type="ECO:0000259" key="4">
    <source>
        <dbReference type="Pfam" id="PF08159"/>
    </source>
</evidence>
<comment type="caution">
    <text evidence="5">The sequence shown here is derived from an EMBL/GenBank/DDBJ whole genome shotgun (WGS) entry which is preliminary data.</text>
</comment>
<keyword evidence="3" id="KW-0472">Membrane</keyword>
<dbReference type="OrthoDB" id="431825at2759"/>
<feature type="domain" description="NUC153" evidence="4">
    <location>
        <begin position="3"/>
        <end position="30"/>
    </location>
</feature>